<dbReference type="SUPFAM" id="SSF53098">
    <property type="entry name" value="Ribonuclease H-like"/>
    <property type="match status" value="1"/>
</dbReference>
<dbReference type="InterPro" id="IPR008906">
    <property type="entry name" value="HATC_C_dom"/>
</dbReference>
<keyword evidence="3" id="KW-1185">Reference proteome</keyword>
<organism evidence="2 3">
    <name type="scientific">Batrachochytrium salamandrivorans</name>
    <dbReference type="NCBI Taxonomy" id="1357716"/>
    <lineage>
        <taxon>Eukaryota</taxon>
        <taxon>Fungi</taxon>
        <taxon>Fungi incertae sedis</taxon>
        <taxon>Chytridiomycota</taxon>
        <taxon>Chytridiomycota incertae sedis</taxon>
        <taxon>Chytridiomycetes</taxon>
        <taxon>Rhizophydiales</taxon>
        <taxon>Rhizophydiales incertae sedis</taxon>
        <taxon>Batrachochytrium</taxon>
    </lineage>
</organism>
<evidence type="ECO:0000259" key="1">
    <source>
        <dbReference type="Pfam" id="PF05699"/>
    </source>
</evidence>
<dbReference type="Proteomes" id="UP001648503">
    <property type="component" value="Unassembled WGS sequence"/>
</dbReference>
<sequence>MQYTNYIIAATREKTHDTFRYKMLKKGSKSVMQYWLVDGKSLLELQKIAIKLFSIATSSAASERDFSTMGFIHTRLRNCLNVETVEKLVFIKSNLPLSHEQNLEVDNDYESKAHDCDCFSGTE</sequence>
<proteinExistence type="predicted"/>
<reference evidence="2 3" key="1">
    <citation type="submission" date="2021-02" db="EMBL/GenBank/DDBJ databases">
        <title>Variation within the Batrachochytrium salamandrivorans European outbreak.</title>
        <authorList>
            <person name="Kelly M."/>
            <person name="Pasmans F."/>
            <person name="Shea T.P."/>
            <person name="Munoz J.F."/>
            <person name="Carranza S."/>
            <person name="Cuomo C.A."/>
            <person name="Martel A."/>
        </authorList>
    </citation>
    <scope>NUCLEOTIDE SEQUENCE [LARGE SCALE GENOMIC DNA]</scope>
    <source>
        <strain evidence="2 3">AMFP18/2</strain>
    </source>
</reference>
<dbReference type="Pfam" id="PF05699">
    <property type="entry name" value="Dimer_Tnp_hAT"/>
    <property type="match status" value="1"/>
</dbReference>
<accession>A0ABQ8FD05</accession>
<gene>
    <name evidence="2" type="ORF">BASA50_005205</name>
</gene>
<comment type="caution">
    <text evidence="2">The sequence shown here is derived from an EMBL/GenBank/DDBJ whole genome shotgun (WGS) entry which is preliminary data.</text>
</comment>
<evidence type="ECO:0000313" key="2">
    <source>
        <dbReference type="EMBL" id="KAH6596165.1"/>
    </source>
</evidence>
<feature type="domain" description="HAT C-terminal dimerisation" evidence="1">
    <location>
        <begin position="30"/>
        <end position="95"/>
    </location>
</feature>
<dbReference type="EMBL" id="JAFCIX010000242">
    <property type="protein sequence ID" value="KAH6596165.1"/>
    <property type="molecule type" value="Genomic_DNA"/>
</dbReference>
<name>A0ABQ8FD05_9FUNG</name>
<protein>
    <recommendedName>
        <fullName evidence="1">HAT C-terminal dimerisation domain-containing protein</fullName>
    </recommendedName>
</protein>
<evidence type="ECO:0000313" key="3">
    <source>
        <dbReference type="Proteomes" id="UP001648503"/>
    </source>
</evidence>
<dbReference type="InterPro" id="IPR012337">
    <property type="entry name" value="RNaseH-like_sf"/>
</dbReference>